<evidence type="ECO:0000256" key="6">
    <source>
        <dbReference type="ARBA" id="ARBA00022840"/>
    </source>
</evidence>
<evidence type="ECO:0000256" key="9">
    <source>
        <dbReference type="ARBA" id="ARBA00030268"/>
    </source>
</evidence>
<dbReference type="InterPro" id="IPR001412">
    <property type="entry name" value="aa-tRNA-synth_I_CS"/>
</dbReference>
<evidence type="ECO:0000256" key="8">
    <source>
        <dbReference type="ARBA" id="ARBA00023146"/>
    </source>
</evidence>
<keyword evidence="6 10" id="KW-0067">ATP-binding</keyword>
<evidence type="ECO:0000256" key="10">
    <source>
        <dbReference type="RuleBase" id="RU363036"/>
    </source>
</evidence>
<dbReference type="PRINTS" id="PR01039">
    <property type="entry name" value="TRNASYNTHTRP"/>
</dbReference>
<gene>
    <name evidence="12" type="ORF">BJ554DRAFT_524</name>
</gene>
<dbReference type="EMBL" id="JAEFCI010000857">
    <property type="protein sequence ID" value="KAG5463288.1"/>
    <property type="molecule type" value="Genomic_DNA"/>
</dbReference>
<dbReference type="InterPro" id="IPR002306">
    <property type="entry name" value="Trp-tRNA-ligase"/>
</dbReference>
<dbReference type="PANTHER" id="PTHR43766">
    <property type="entry name" value="TRYPTOPHAN--TRNA LIGASE, MITOCHONDRIAL"/>
    <property type="match status" value="1"/>
</dbReference>
<dbReference type="InterPro" id="IPR002305">
    <property type="entry name" value="aa-tRNA-synth_Ic"/>
</dbReference>
<dbReference type="FunFam" id="1.10.240.10:FF:000002">
    <property type="entry name" value="Tryptophan--tRNA ligase"/>
    <property type="match status" value="1"/>
</dbReference>
<reference evidence="12 13" key="1">
    <citation type="journal article" name="Sci. Rep.">
        <title>Genome-scale phylogenetic analyses confirm Olpidium as the closest living zoosporic fungus to the non-flagellated, terrestrial fungi.</title>
        <authorList>
            <person name="Chang Y."/>
            <person name="Rochon D."/>
            <person name="Sekimoto S."/>
            <person name="Wang Y."/>
            <person name="Chovatia M."/>
            <person name="Sandor L."/>
            <person name="Salamov A."/>
            <person name="Grigoriev I.V."/>
            <person name="Stajich J.E."/>
            <person name="Spatafora J.W."/>
        </authorList>
    </citation>
    <scope>NUCLEOTIDE SEQUENCE [LARGE SCALE GENOMIC DNA]</scope>
    <source>
        <strain evidence="12">S191</strain>
    </source>
</reference>
<dbReference type="InterPro" id="IPR014729">
    <property type="entry name" value="Rossmann-like_a/b/a_fold"/>
</dbReference>
<dbReference type="Proteomes" id="UP000673691">
    <property type="component" value="Unassembled WGS sequence"/>
</dbReference>
<evidence type="ECO:0000256" key="3">
    <source>
        <dbReference type="ARBA" id="ARBA00013161"/>
    </source>
</evidence>
<evidence type="ECO:0000256" key="1">
    <source>
        <dbReference type="ARBA" id="ARBA00004173"/>
    </source>
</evidence>
<sequence length="538" mass="56801">MATPMWGSSAPPSIPACGGGAAGANARGGPVPADGRPKYPPRSSSACGAPCASRPPQPARTASSTPVADATSPNSPRGRSTALPPSTTRMRALLASAACSARGCPLCGMPTPLSTAVARRHSSGRASSTPRVPAADNSRPDALFPRRVLSGIQPTGAPHLGNYLGALRNWQRLQTEPGDPSGPSLYMIADLHALTLPQDPAVLRKSCVEATATLLACGIDPGRSILFRQSMVGSSNGGMRGPNSCETEFKPSHILSCLYETAVNDLHQRSFALSVTQAKLDAMQGPRGIAKMDVNCHLSLGLFGYPVLQAADVLLYKYVGNSAAFSATDVPVGEDQTQHLQLARDIGRRFNQKCKTAVFPMPSALICMHPVTDYLGEAGGRSTLTAPSNLPFAASAESKRIMSLKHPEVKMSKSAPADNTRINLSDSPDVIRKKIRGAVTDLEKGVAFDPEKRCGLANLLRIYAAVTDRTPEQVVEEYADCDSLARFKDGLVAVLIDRLGPIQKEMERLAADRSYVEGVLLGGSHAAMEIAGRTMDEV</sequence>
<comment type="subcellular location">
    <subcellularLocation>
        <location evidence="1">Mitochondrion</location>
    </subcellularLocation>
</comment>
<keyword evidence="13" id="KW-1185">Reference proteome</keyword>
<dbReference type="PROSITE" id="PS00178">
    <property type="entry name" value="AA_TRNA_LIGASE_I"/>
    <property type="match status" value="1"/>
</dbReference>
<evidence type="ECO:0000313" key="12">
    <source>
        <dbReference type="EMBL" id="KAG5463288.1"/>
    </source>
</evidence>
<accession>A0A8H8A189</accession>
<dbReference type="SUPFAM" id="SSF52374">
    <property type="entry name" value="Nucleotidylyl transferase"/>
    <property type="match status" value="1"/>
</dbReference>
<feature type="compositionally biased region" description="Polar residues" evidence="11">
    <location>
        <begin position="60"/>
        <end position="85"/>
    </location>
</feature>
<comment type="similarity">
    <text evidence="2 10">Belongs to the class-I aminoacyl-tRNA synthetase family.</text>
</comment>
<keyword evidence="4 10" id="KW-0436">Ligase</keyword>
<keyword evidence="8 10" id="KW-0030">Aminoacyl-tRNA synthetase</keyword>
<dbReference type="Gene3D" id="3.40.50.620">
    <property type="entry name" value="HUPs"/>
    <property type="match status" value="2"/>
</dbReference>
<protein>
    <recommendedName>
        <fullName evidence="3">tryptophan--tRNA ligase</fullName>
        <ecNumber evidence="3">6.1.1.2</ecNumber>
    </recommendedName>
    <alternativeName>
        <fullName evidence="9">Tryptophanyl-tRNA synthetase</fullName>
    </alternativeName>
</protein>
<comment type="caution">
    <text evidence="12">The sequence shown here is derived from an EMBL/GenBank/DDBJ whole genome shotgun (WGS) entry which is preliminary data.</text>
</comment>
<dbReference type="AlphaFoldDB" id="A0A8H8A189"/>
<dbReference type="Pfam" id="PF00579">
    <property type="entry name" value="tRNA-synt_1b"/>
    <property type="match status" value="2"/>
</dbReference>
<evidence type="ECO:0000313" key="13">
    <source>
        <dbReference type="Proteomes" id="UP000673691"/>
    </source>
</evidence>
<dbReference type="CDD" id="cd00806">
    <property type="entry name" value="TrpRS_core"/>
    <property type="match status" value="1"/>
</dbReference>
<feature type="non-terminal residue" evidence="12">
    <location>
        <position position="538"/>
    </location>
</feature>
<evidence type="ECO:0000256" key="7">
    <source>
        <dbReference type="ARBA" id="ARBA00022917"/>
    </source>
</evidence>
<proteinExistence type="inferred from homology"/>
<evidence type="ECO:0000256" key="4">
    <source>
        <dbReference type="ARBA" id="ARBA00022598"/>
    </source>
</evidence>
<evidence type="ECO:0000256" key="11">
    <source>
        <dbReference type="SAM" id="MobiDB-lite"/>
    </source>
</evidence>
<dbReference type="EC" id="6.1.1.2" evidence="3"/>
<name>A0A8H8A189_9FUNG</name>
<dbReference type="Gene3D" id="1.10.240.10">
    <property type="entry name" value="Tyrosyl-Transfer RNA Synthetase"/>
    <property type="match status" value="1"/>
</dbReference>
<feature type="region of interest" description="Disordered" evidence="11">
    <location>
        <begin position="1"/>
        <end position="85"/>
    </location>
</feature>
<feature type="compositionally biased region" description="Low complexity" evidence="11">
    <location>
        <begin position="23"/>
        <end position="33"/>
    </location>
</feature>
<dbReference type="GO" id="GO:0004830">
    <property type="term" value="F:tryptophan-tRNA ligase activity"/>
    <property type="evidence" value="ECO:0007669"/>
    <property type="project" value="UniProtKB-EC"/>
</dbReference>
<dbReference type="PANTHER" id="PTHR43766:SF1">
    <property type="entry name" value="TRYPTOPHAN--TRNA LIGASE, MITOCHONDRIAL"/>
    <property type="match status" value="1"/>
</dbReference>
<keyword evidence="5 10" id="KW-0547">Nucleotide-binding</keyword>
<dbReference type="GO" id="GO:0070183">
    <property type="term" value="P:mitochondrial tryptophanyl-tRNA aminoacylation"/>
    <property type="evidence" value="ECO:0007669"/>
    <property type="project" value="TreeGrafter"/>
</dbReference>
<evidence type="ECO:0000256" key="2">
    <source>
        <dbReference type="ARBA" id="ARBA00005594"/>
    </source>
</evidence>
<keyword evidence="7 10" id="KW-0648">Protein biosynthesis</keyword>
<dbReference type="GO" id="GO:0005524">
    <property type="term" value="F:ATP binding"/>
    <property type="evidence" value="ECO:0007669"/>
    <property type="project" value="UniProtKB-KW"/>
</dbReference>
<dbReference type="InterPro" id="IPR050203">
    <property type="entry name" value="Trp-tRNA_synthetase"/>
</dbReference>
<organism evidence="12 13">
    <name type="scientific">Olpidium bornovanus</name>
    <dbReference type="NCBI Taxonomy" id="278681"/>
    <lineage>
        <taxon>Eukaryota</taxon>
        <taxon>Fungi</taxon>
        <taxon>Fungi incertae sedis</taxon>
        <taxon>Olpidiomycota</taxon>
        <taxon>Olpidiomycotina</taxon>
        <taxon>Olpidiomycetes</taxon>
        <taxon>Olpidiales</taxon>
        <taxon>Olpidiaceae</taxon>
        <taxon>Olpidium</taxon>
    </lineage>
</organism>
<dbReference type="GO" id="GO:0005759">
    <property type="term" value="C:mitochondrial matrix"/>
    <property type="evidence" value="ECO:0007669"/>
    <property type="project" value="TreeGrafter"/>
</dbReference>
<evidence type="ECO:0000256" key="5">
    <source>
        <dbReference type="ARBA" id="ARBA00022741"/>
    </source>
</evidence>
<feature type="region of interest" description="Disordered" evidence="11">
    <location>
        <begin position="118"/>
        <end position="141"/>
    </location>
</feature>
<dbReference type="OrthoDB" id="15808at2759"/>